<sequence>MRRSVLRVLLAAALIAGVLTAAPARADDGCAPGGTPPPPGTVQRQVDDLDGDGLPDALWIAAVRGADGATKRFVGVSTASGAYTDLQVESASPIPLTALAIDAENNGQHQIIVSDGRGAYLYMFAGCQIRTVVDDRGARFVFDLQNLRDRGTGIGCSDLGEGRRLVELQALQEDNQWTVRRTAIELSDTRASIGPSDTVTASSAQDPVVTSAHTITCGNLTIDQDGVKER</sequence>
<dbReference type="SUPFAM" id="SSF69318">
    <property type="entry name" value="Integrin alpha N-terminal domain"/>
    <property type="match status" value="1"/>
</dbReference>
<dbReference type="STRING" id="29313.BHQ16_15220"/>
<proteinExistence type="predicted"/>
<dbReference type="Proteomes" id="UP000252015">
    <property type="component" value="Unassembled WGS sequence"/>
</dbReference>
<dbReference type="RefSeq" id="WP_069396901.1">
    <property type="nucleotide sequence ID" value="NZ_JACKUN010000033.1"/>
</dbReference>
<reference evidence="2 3" key="1">
    <citation type="submission" date="2018-05" db="EMBL/GenBank/DDBJ databases">
        <authorList>
            <consortium name="IHU Genomes"/>
        </authorList>
    </citation>
    <scope>NUCLEOTIDE SEQUENCE [LARGE SCALE GENOMIC DNA]</scope>
    <source>
        <strain evidence="2 3">P7336</strain>
    </source>
</reference>
<dbReference type="EMBL" id="UEGW01000001">
    <property type="protein sequence ID" value="SRX92200.1"/>
    <property type="molecule type" value="Genomic_DNA"/>
</dbReference>
<protein>
    <submittedName>
        <fullName evidence="2">Uncharacterized protein</fullName>
    </submittedName>
</protein>
<gene>
    <name evidence="2" type="ORF">MSP7336_00425</name>
</gene>
<feature type="chain" id="PRO_5014268286" evidence="1">
    <location>
        <begin position="27"/>
        <end position="230"/>
    </location>
</feature>
<evidence type="ECO:0000313" key="2">
    <source>
        <dbReference type="EMBL" id="SRX92200.1"/>
    </source>
</evidence>
<feature type="signal peptide" evidence="1">
    <location>
        <begin position="1"/>
        <end position="26"/>
    </location>
</feature>
<keyword evidence="1" id="KW-0732">Signal</keyword>
<name>A0A1E3TDI1_MYCSH</name>
<evidence type="ECO:0000313" key="3">
    <source>
        <dbReference type="Proteomes" id="UP000252015"/>
    </source>
</evidence>
<evidence type="ECO:0000256" key="1">
    <source>
        <dbReference type="SAM" id="SignalP"/>
    </source>
</evidence>
<keyword evidence="3" id="KW-1185">Reference proteome</keyword>
<dbReference type="InterPro" id="IPR028994">
    <property type="entry name" value="Integrin_alpha_N"/>
</dbReference>
<dbReference type="OrthoDB" id="4711865at2"/>
<dbReference type="AlphaFoldDB" id="A0A1E3TDI1"/>
<organism evidence="2 3">
    <name type="scientific">Mycobacterium shimoidei</name>
    <dbReference type="NCBI Taxonomy" id="29313"/>
    <lineage>
        <taxon>Bacteria</taxon>
        <taxon>Bacillati</taxon>
        <taxon>Actinomycetota</taxon>
        <taxon>Actinomycetes</taxon>
        <taxon>Mycobacteriales</taxon>
        <taxon>Mycobacteriaceae</taxon>
        <taxon>Mycobacterium</taxon>
    </lineage>
</organism>
<accession>A0A1E3TDI1</accession>